<evidence type="ECO:0000313" key="10">
    <source>
        <dbReference type="Proteomes" id="UP001202550"/>
    </source>
</evidence>
<feature type="domain" description="Glutamate-ammonia ligase adenylyltransferase repeated" evidence="7">
    <location>
        <begin position="40"/>
        <end position="275"/>
    </location>
</feature>
<evidence type="ECO:0000256" key="3">
    <source>
        <dbReference type="ARBA" id="ARBA00022741"/>
    </source>
</evidence>
<evidence type="ECO:0000259" key="7">
    <source>
        <dbReference type="Pfam" id="PF03710"/>
    </source>
</evidence>
<dbReference type="InterPro" id="IPR005190">
    <property type="entry name" value="GlnE_rpt_dom"/>
</dbReference>
<dbReference type="EMBL" id="JALZWP010000016">
    <property type="protein sequence ID" value="MCL1629782.1"/>
    <property type="molecule type" value="Genomic_DNA"/>
</dbReference>
<comment type="caution">
    <text evidence="9">The sequence shown here is derived from an EMBL/GenBank/DDBJ whole genome shotgun (WGS) entry which is preliminary data.</text>
</comment>
<dbReference type="Proteomes" id="UP001202550">
    <property type="component" value="Unassembled WGS sequence"/>
</dbReference>
<proteinExistence type="predicted"/>
<dbReference type="GO" id="GO:0016779">
    <property type="term" value="F:nucleotidyltransferase activity"/>
    <property type="evidence" value="ECO:0007669"/>
    <property type="project" value="UniProtKB-KW"/>
</dbReference>
<keyword evidence="2 9" id="KW-0548">Nucleotidyltransferase</keyword>
<feature type="domain" description="Glutamate-ammonia ligase adenylyltransferase repeated" evidence="7">
    <location>
        <begin position="527"/>
        <end position="769"/>
    </location>
</feature>
<dbReference type="SUPFAM" id="SSF81593">
    <property type="entry name" value="Nucleotidyltransferase substrate binding subunit/domain"/>
    <property type="match status" value="2"/>
</dbReference>
<evidence type="ECO:0000313" key="9">
    <source>
        <dbReference type="EMBL" id="MCL1629782.1"/>
    </source>
</evidence>
<keyword evidence="6" id="KW-0511">Multifunctional enzyme</keyword>
<sequence length="929" mass="101158">MNFGSITRSPIPYDPESGREAVAALPGLPADMAGLIAGAAGCSPYLKALMLRERDWLKGALTRDPAVACAEELDSLSDCKLPDLSARLRRAKRRIALLSALADLGGVWSLEQVTGALTDLADRATHTALIALVADEIRRRKLPGKSDADAASGAGMVVLAMGKMGARELNYSSDIDLICLFDETGFAPDDYHDARASFIRVTRKMYGLLSDLTADGYVFRTDLRLRPDPSVTPVCLSMDAAERYYESLGRTWERAAYIKARPCAGDLAAGARFLDTLRPFVWRRHLDFAAIQDAHDMRLRIKAHKGLGGALCLDGHDLKLGQGGIREIEFFTQTRQLIAGGRDPDLRSPRTVEGLAALAAKGWIPPDVAEKLTAHYTEHREIEHRLQMVQDAQTQTLPTRPEEMDRIARFCGLEDTGAFRDRLLTRLQDVSSLTEGFFAPDTSACAEPELSDHAADIVAGWLAYPALRSDRAKEIFKRMRPKLLTQLYKAADPEAALAQFDRFLGGLPAGVQVFSLFDANPQLIDLIVDICTTSPRLAAYLSRNAAVFDAVIGGDFFAPWPGTAALRADLATRLDQSDDYERQLDAARIWAREWHFRVGVHHLRGLIDAFQAGAEYASLAEAVLSALWPVVQAEFARKHGVVAGRGAVVLGMGSLGAGRLNAASDLDLIVIYDADTDAQSDGRRPLDARSYYARLTKAFLTAISAPTAEGRLYEVDMRLRPSGRQGPVATSLPAFEAYQQTEAWTWEHLALTRARHVAGSPEVAAAVEQVRRIILAAKSTGATLQQDVSDMRARLAQAKPAHGLWDAKSGPGRLMDIELAAQFCALAAGHHTRRVEAQFQAGQRAGIIDKATEASFLDAYRLCWNMQATGRLLADSIPDLAAIGETGQNLILRAAGAPSVNELTEMLHSRADAAATQFDLLLSQPEPQP</sequence>
<organism evidence="9 10">
    <name type="scientific">Roseinatronobacter domitianus</name>
    <dbReference type="NCBI Taxonomy" id="2940293"/>
    <lineage>
        <taxon>Bacteria</taxon>
        <taxon>Pseudomonadati</taxon>
        <taxon>Pseudomonadota</taxon>
        <taxon>Alphaproteobacteria</taxon>
        <taxon>Rhodobacterales</taxon>
        <taxon>Paracoccaceae</taxon>
        <taxon>Roseinatronobacter</taxon>
    </lineage>
</organism>
<keyword evidence="4" id="KW-0067">ATP-binding</keyword>
<reference evidence="9 10" key="1">
    <citation type="submission" date="2022-05" db="EMBL/GenBank/DDBJ databases">
        <title>Seasonal and diel survey of microbial diversity of the Tyrrhenian coast.</title>
        <authorList>
            <person name="Gattoni G."/>
            <person name="Corral P."/>
        </authorList>
    </citation>
    <scope>NUCLEOTIDE SEQUENCE [LARGE SCALE GENOMIC DNA]</scope>
    <source>
        <strain evidence="9 10">V10</strain>
    </source>
</reference>
<keyword evidence="3" id="KW-0547">Nucleotide-binding</keyword>
<evidence type="ECO:0000256" key="6">
    <source>
        <dbReference type="ARBA" id="ARBA00023268"/>
    </source>
</evidence>
<keyword evidence="5" id="KW-0460">Magnesium</keyword>
<dbReference type="InterPro" id="IPR023057">
    <property type="entry name" value="GlnE"/>
</dbReference>
<dbReference type="PANTHER" id="PTHR30621:SF0">
    <property type="entry name" value="BIFUNCTIONAL GLUTAMINE SYNTHETASE ADENYLYLTRANSFERASE_ADENYLYL-REMOVING ENZYME"/>
    <property type="match status" value="1"/>
</dbReference>
<dbReference type="SUPFAM" id="SSF81301">
    <property type="entry name" value="Nucleotidyltransferase"/>
    <property type="match status" value="2"/>
</dbReference>
<evidence type="ECO:0000256" key="2">
    <source>
        <dbReference type="ARBA" id="ARBA00022695"/>
    </source>
</evidence>
<evidence type="ECO:0000256" key="4">
    <source>
        <dbReference type="ARBA" id="ARBA00022840"/>
    </source>
</evidence>
<evidence type="ECO:0000256" key="1">
    <source>
        <dbReference type="ARBA" id="ARBA00022679"/>
    </source>
</evidence>
<dbReference type="CDD" id="cd05401">
    <property type="entry name" value="NT_GlnE_GlnD_like"/>
    <property type="match status" value="2"/>
</dbReference>
<evidence type="ECO:0000256" key="5">
    <source>
        <dbReference type="ARBA" id="ARBA00022842"/>
    </source>
</evidence>
<dbReference type="Gene3D" id="1.20.120.330">
    <property type="entry name" value="Nucleotidyltransferases domain 2"/>
    <property type="match status" value="2"/>
</dbReference>
<keyword evidence="10" id="KW-1185">Reference proteome</keyword>
<dbReference type="InterPro" id="IPR043519">
    <property type="entry name" value="NT_sf"/>
</dbReference>
<feature type="domain" description="PII-uridylyltransferase/Glutamine-synthetase adenylyltransferase" evidence="8">
    <location>
        <begin position="307"/>
        <end position="438"/>
    </location>
</feature>
<dbReference type="Pfam" id="PF03710">
    <property type="entry name" value="GlnE"/>
    <property type="match status" value="2"/>
</dbReference>
<dbReference type="InterPro" id="IPR013546">
    <property type="entry name" value="PII_UdlTrfase/GS_AdlTrfase"/>
</dbReference>
<dbReference type="Pfam" id="PF08335">
    <property type="entry name" value="GlnD_UR_UTase"/>
    <property type="match status" value="1"/>
</dbReference>
<gene>
    <name evidence="9" type="ORF">M3N55_13675</name>
</gene>
<dbReference type="PANTHER" id="PTHR30621">
    <property type="entry name" value="GLUTAMINE SYNTHETASE ADENYLYLTRANSFERASE"/>
    <property type="match status" value="1"/>
</dbReference>
<keyword evidence="1" id="KW-0808">Transferase</keyword>
<evidence type="ECO:0000259" key="8">
    <source>
        <dbReference type="Pfam" id="PF08335"/>
    </source>
</evidence>
<dbReference type="RefSeq" id="WP_249060063.1">
    <property type="nucleotide sequence ID" value="NZ_JALZWP010000016.1"/>
</dbReference>
<dbReference type="Gene3D" id="3.30.460.10">
    <property type="entry name" value="Beta Polymerase, domain 2"/>
    <property type="match status" value="2"/>
</dbReference>
<protein>
    <submittedName>
        <fullName evidence="9">Glutamine-synthetase adenylyltransferase</fullName>
    </submittedName>
</protein>
<name>A0ABT0M4J7_9RHOB</name>
<accession>A0ABT0M4J7</accession>